<evidence type="ECO:0000256" key="3">
    <source>
        <dbReference type="ARBA" id="ARBA00022827"/>
    </source>
</evidence>
<evidence type="ECO:0000256" key="6">
    <source>
        <dbReference type="HAMAP-Rule" id="MF_01685"/>
    </source>
</evidence>
<dbReference type="Gene3D" id="3.50.50.60">
    <property type="entry name" value="FAD/NAD(P)-binding domain"/>
    <property type="match status" value="2"/>
</dbReference>
<feature type="domain" description="FAD/NAD(P)-binding" evidence="7">
    <location>
        <begin position="8"/>
        <end position="302"/>
    </location>
</feature>
<comment type="similarity">
    <text evidence="6">Belongs to the ferredoxin--NADP reductase type 2 family.</text>
</comment>
<dbReference type="EMBL" id="JAOTML010000012">
    <property type="protein sequence ID" value="MCY3054050.1"/>
    <property type="molecule type" value="Genomic_DNA"/>
</dbReference>
<keyword evidence="4 6" id="KW-0521">NADP</keyword>
<feature type="binding site" evidence="6">
    <location>
        <position position="288"/>
    </location>
    <ligand>
        <name>FAD</name>
        <dbReference type="ChEBI" id="CHEBI:57692"/>
    </ligand>
</feature>
<dbReference type="HAMAP" id="MF_01685">
    <property type="entry name" value="FENR2"/>
    <property type="match status" value="1"/>
</dbReference>
<dbReference type="GO" id="GO:0004324">
    <property type="term" value="F:ferredoxin-NADP+ reductase activity"/>
    <property type="evidence" value="ECO:0007669"/>
    <property type="project" value="UniProtKB-UniRule"/>
</dbReference>
<evidence type="ECO:0000259" key="7">
    <source>
        <dbReference type="Pfam" id="PF07992"/>
    </source>
</evidence>
<comment type="catalytic activity">
    <reaction evidence="6">
        <text>2 reduced [2Fe-2S]-[ferredoxin] + NADP(+) + H(+) = 2 oxidized [2Fe-2S]-[ferredoxin] + NADPH</text>
        <dbReference type="Rhea" id="RHEA:20125"/>
        <dbReference type="Rhea" id="RHEA-COMP:10000"/>
        <dbReference type="Rhea" id="RHEA-COMP:10001"/>
        <dbReference type="ChEBI" id="CHEBI:15378"/>
        <dbReference type="ChEBI" id="CHEBI:33737"/>
        <dbReference type="ChEBI" id="CHEBI:33738"/>
        <dbReference type="ChEBI" id="CHEBI:57783"/>
        <dbReference type="ChEBI" id="CHEBI:58349"/>
        <dbReference type="EC" id="1.18.1.2"/>
    </reaction>
</comment>
<evidence type="ECO:0000256" key="5">
    <source>
        <dbReference type="ARBA" id="ARBA00023002"/>
    </source>
</evidence>
<dbReference type="GO" id="GO:0050660">
    <property type="term" value="F:flavin adenine dinucleotide binding"/>
    <property type="evidence" value="ECO:0007669"/>
    <property type="project" value="UniProtKB-UniRule"/>
</dbReference>
<feature type="binding site" evidence="6">
    <location>
        <position position="44"/>
    </location>
    <ligand>
        <name>FAD</name>
        <dbReference type="ChEBI" id="CHEBI:57692"/>
    </ligand>
</feature>
<organism evidence="9 10">
    <name type="scientific">Aerococcus urinae</name>
    <dbReference type="NCBI Taxonomy" id="1376"/>
    <lineage>
        <taxon>Bacteria</taxon>
        <taxon>Bacillati</taxon>
        <taxon>Bacillota</taxon>
        <taxon>Bacilli</taxon>
        <taxon>Lactobacillales</taxon>
        <taxon>Aerococcaceae</taxon>
        <taxon>Aerococcus</taxon>
    </lineage>
</organism>
<keyword evidence="3 6" id="KW-0274">FAD</keyword>
<dbReference type="EC" id="1.18.1.2" evidence="6"/>
<dbReference type="OrthoDB" id="9806179at2"/>
<protein>
    <recommendedName>
        <fullName evidence="6">Ferredoxin--NADP reductase</fullName>
        <shortName evidence="6">FNR</shortName>
        <shortName evidence="6">Fd-NADP(+) reductase</shortName>
        <ecNumber evidence="6">1.18.1.2</ecNumber>
    </recommendedName>
</protein>
<feature type="binding site" evidence="6">
    <location>
        <position position="329"/>
    </location>
    <ligand>
        <name>FAD</name>
        <dbReference type="ChEBI" id="CHEBI:57692"/>
    </ligand>
</feature>
<dbReference type="AlphaFoldDB" id="A0A0X8FE78"/>
<evidence type="ECO:0000256" key="2">
    <source>
        <dbReference type="ARBA" id="ARBA00022630"/>
    </source>
</evidence>
<feature type="binding site" evidence="6">
    <location>
        <position position="91"/>
    </location>
    <ligand>
        <name>FAD</name>
        <dbReference type="ChEBI" id="CHEBI:57692"/>
    </ligand>
</feature>
<dbReference type="GeneID" id="35768133"/>
<dbReference type="InterPro" id="IPR022890">
    <property type="entry name" value="Fd--NADP_Rdtase_type_2"/>
</dbReference>
<dbReference type="GO" id="GO:0050661">
    <property type="term" value="F:NADP binding"/>
    <property type="evidence" value="ECO:0007669"/>
    <property type="project" value="UniProtKB-UniRule"/>
</dbReference>
<accession>A0A0X8FE78</accession>
<dbReference type="SUPFAM" id="SSF51905">
    <property type="entry name" value="FAD/NAD(P)-binding domain"/>
    <property type="match status" value="1"/>
</dbReference>
<dbReference type="Proteomes" id="UP000594771">
    <property type="component" value="Chromosome"/>
</dbReference>
<comment type="subunit">
    <text evidence="1 6">Homodimer.</text>
</comment>
<dbReference type="KEGG" id="aun:AWM73_03295"/>
<dbReference type="PRINTS" id="PR00469">
    <property type="entry name" value="PNDRDTASEII"/>
</dbReference>
<reference evidence="9 10" key="1">
    <citation type="submission" date="2020-12" db="EMBL/GenBank/DDBJ databases">
        <title>FDA dAtabase for Regulatory Grade micrObial Sequences (FDA-ARGOS): Supporting development and validation of Infectious Disease Dx tests.</title>
        <authorList>
            <person name="Sproer C."/>
            <person name="Gronow S."/>
            <person name="Severitt S."/>
            <person name="Schroder I."/>
            <person name="Tallon L."/>
            <person name="Sadzewicz L."/>
            <person name="Zhao X."/>
            <person name="Boylan J."/>
            <person name="Ott S."/>
            <person name="Bowen H."/>
            <person name="Vavikolanu K."/>
            <person name="Mehta A."/>
            <person name="Aluvathingal J."/>
            <person name="Nadendla S."/>
            <person name="Lowell S."/>
            <person name="Myers T."/>
            <person name="Yan Y."/>
            <person name="Sichtig H."/>
        </authorList>
    </citation>
    <scope>NUCLEOTIDE SEQUENCE [LARGE SCALE GENOMIC DNA]</scope>
    <source>
        <strain evidence="9 10">FDAARGOS_911</strain>
    </source>
</reference>
<dbReference type="InterPro" id="IPR036188">
    <property type="entry name" value="FAD/NAD-bd_sf"/>
</dbReference>
<evidence type="ECO:0000256" key="4">
    <source>
        <dbReference type="ARBA" id="ARBA00022857"/>
    </source>
</evidence>
<dbReference type="Proteomes" id="UP001069145">
    <property type="component" value="Unassembled WGS sequence"/>
</dbReference>
<dbReference type="RefSeq" id="WP_060778078.1">
    <property type="nucleotide sequence ID" value="NZ_CAJHLF010000014.1"/>
</dbReference>
<dbReference type="InterPro" id="IPR023753">
    <property type="entry name" value="FAD/NAD-binding_dom"/>
</dbReference>
<feature type="binding site" evidence="6">
    <location>
        <position position="124"/>
    </location>
    <ligand>
        <name>FAD</name>
        <dbReference type="ChEBI" id="CHEBI:57692"/>
    </ligand>
</feature>
<dbReference type="EMBL" id="CP065662">
    <property type="protein sequence ID" value="QPS01062.1"/>
    <property type="molecule type" value="Genomic_DNA"/>
</dbReference>
<comment type="cofactor">
    <cofactor evidence="6">
        <name>FAD</name>
        <dbReference type="ChEBI" id="CHEBI:57692"/>
    </cofactor>
    <text evidence="6">Binds 1 FAD per subunit.</text>
</comment>
<sequence length="334" mass="36611">MTEKNIKDLTIIGAGPSGLFAAFYAGMRQLSVQIIDSLAQVGGQPHALYPDKAIFDIGALPQITGKELSQALMEQVKPFASTTSFHFNHDITEINDEGDYFSLRSQKACFYSRAVLIAAGGGAFRPRSANIKNEAEFEGDKLFYTVNQAQNFQGQVVAILGGGDTALDNALLVSQYAKKLYLVHRRDKFRGHEFSQAQLKAKSNVEILTPYQAKAIRSLEGGQQVELLLGKSRSQESIVLQLDSIISSYGFQANINAFKSWPIESLGQRIPVNEHMQTSLAGVYAIGDICTYTGKTQLIASGFGEAPTAINAITHYLYPEEKLAPLHSTTYFKK</sequence>
<proteinExistence type="inferred from homology"/>
<dbReference type="InterPro" id="IPR050097">
    <property type="entry name" value="Ferredoxin-NADP_redctase_2"/>
</dbReference>
<feature type="binding site" evidence="6">
    <location>
        <position position="49"/>
    </location>
    <ligand>
        <name>FAD</name>
        <dbReference type="ChEBI" id="CHEBI:57692"/>
    </ligand>
</feature>
<name>A0A0X8FE78_9LACT</name>
<dbReference type="Pfam" id="PF07992">
    <property type="entry name" value="Pyr_redox_2"/>
    <property type="match status" value="1"/>
</dbReference>
<evidence type="ECO:0000313" key="11">
    <source>
        <dbReference type="Proteomes" id="UP001069145"/>
    </source>
</evidence>
<keyword evidence="2 6" id="KW-0285">Flavoprotein</keyword>
<gene>
    <name evidence="9" type="ORF">I6G68_06750</name>
    <name evidence="8" type="ORF">ODY43_08665</name>
</gene>
<evidence type="ECO:0000313" key="9">
    <source>
        <dbReference type="EMBL" id="QPS01062.1"/>
    </source>
</evidence>
<feature type="binding site" evidence="6">
    <location>
        <position position="36"/>
    </location>
    <ligand>
        <name>FAD</name>
        <dbReference type="ChEBI" id="CHEBI:57692"/>
    </ligand>
</feature>
<evidence type="ECO:0000313" key="10">
    <source>
        <dbReference type="Proteomes" id="UP000594771"/>
    </source>
</evidence>
<evidence type="ECO:0000313" key="8">
    <source>
        <dbReference type="EMBL" id="MCY3054050.1"/>
    </source>
</evidence>
<feature type="binding site" evidence="6">
    <location>
        <position position="17"/>
    </location>
    <ligand>
        <name>FAD</name>
        <dbReference type="ChEBI" id="CHEBI:57692"/>
    </ligand>
</feature>
<keyword evidence="5 6" id="KW-0560">Oxidoreductase</keyword>
<reference evidence="8" key="2">
    <citation type="submission" date="2022-09" db="EMBL/GenBank/DDBJ databases">
        <title>Aerococcus urinae taxonomy study.</title>
        <authorList>
            <person name="Christensen J."/>
            <person name="Senneby E."/>
        </authorList>
    </citation>
    <scope>NUCLEOTIDE SEQUENCE</scope>
    <source>
        <strain evidence="8">NLD-066-U95</strain>
    </source>
</reference>
<dbReference type="PRINTS" id="PR00368">
    <property type="entry name" value="FADPNR"/>
</dbReference>
<keyword evidence="11" id="KW-1185">Reference proteome</keyword>
<dbReference type="PANTHER" id="PTHR48105">
    <property type="entry name" value="THIOREDOXIN REDUCTASE 1-RELATED-RELATED"/>
    <property type="match status" value="1"/>
</dbReference>
<evidence type="ECO:0000256" key="1">
    <source>
        <dbReference type="ARBA" id="ARBA00011738"/>
    </source>
</evidence>